<dbReference type="RefSeq" id="WP_146647616.1">
    <property type="nucleotide sequence ID" value="NZ_CP012333.1"/>
</dbReference>
<evidence type="ECO:0000256" key="3">
    <source>
        <dbReference type="ARBA" id="ARBA00006484"/>
    </source>
</evidence>
<dbReference type="STRING" id="1391654.AKJ09_02971"/>
<evidence type="ECO:0000256" key="18">
    <source>
        <dbReference type="ARBA" id="ARBA00049108"/>
    </source>
</evidence>
<evidence type="ECO:0000256" key="7">
    <source>
        <dbReference type="ARBA" id="ARBA00022857"/>
    </source>
</evidence>
<evidence type="ECO:0000256" key="9">
    <source>
        <dbReference type="ARBA" id="ARBA00023098"/>
    </source>
</evidence>
<dbReference type="InterPro" id="IPR002347">
    <property type="entry name" value="SDR_fam"/>
</dbReference>
<keyword evidence="10" id="KW-0576">Peroxisome</keyword>
<name>A0A0K1PS15_9BACT</name>
<evidence type="ECO:0000256" key="12">
    <source>
        <dbReference type="ARBA" id="ARBA00037124"/>
    </source>
</evidence>
<evidence type="ECO:0000256" key="14">
    <source>
        <dbReference type="ARBA" id="ARBA00038849"/>
    </source>
</evidence>
<dbReference type="GO" id="GO:0006633">
    <property type="term" value="P:fatty acid biosynthetic process"/>
    <property type="evidence" value="ECO:0007669"/>
    <property type="project" value="UniProtKB-KW"/>
</dbReference>
<dbReference type="Proteomes" id="UP000064967">
    <property type="component" value="Chromosome"/>
</dbReference>
<evidence type="ECO:0000256" key="8">
    <source>
        <dbReference type="ARBA" id="ARBA00023002"/>
    </source>
</evidence>
<dbReference type="KEGG" id="llu:AKJ09_02971"/>
<evidence type="ECO:0000256" key="10">
    <source>
        <dbReference type="ARBA" id="ARBA00023140"/>
    </source>
</evidence>
<dbReference type="AlphaFoldDB" id="A0A0K1PS15"/>
<reference evidence="22 23" key="1">
    <citation type="submission" date="2015-08" db="EMBL/GenBank/DDBJ databases">
        <authorList>
            <person name="Babu N.S."/>
            <person name="Beckwith C.J."/>
            <person name="Beseler K.G."/>
            <person name="Brison A."/>
            <person name="Carone J.V."/>
            <person name="Caskin T.P."/>
            <person name="Diamond M."/>
            <person name="Durham M.E."/>
            <person name="Foxe J.M."/>
            <person name="Go M."/>
            <person name="Henderson B.A."/>
            <person name="Jones I.B."/>
            <person name="McGettigan J.A."/>
            <person name="Micheletti S.J."/>
            <person name="Nasrallah M.E."/>
            <person name="Ortiz D."/>
            <person name="Piller C.R."/>
            <person name="Privatt S.R."/>
            <person name="Schneider S.L."/>
            <person name="Sharp S."/>
            <person name="Smith T.C."/>
            <person name="Stanton J.D."/>
            <person name="Ullery H.E."/>
            <person name="Wilson R.J."/>
            <person name="Serrano M.G."/>
            <person name="Buck G."/>
            <person name="Lee V."/>
            <person name="Wang Y."/>
            <person name="Carvalho R."/>
            <person name="Voegtly L."/>
            <person name="Shi R."/>
            <person name="Duckworth R."/>
            <person name="Johnson A."/>
            <person name="Loviza R."/>
            <person name="Walstead R."/>
            <person name="Shah Z."/>
            <person name="Kiflezghi M."/>
            <person name="Wade K."/>
            <person name="Ball S.L."/>
            <person name="Bradley K.W."/>
            <person name="Asai D.J."/>
            <person name="Bowman C.A."/>
            <person name="Russell D.A."/>
            <person name="Pope W.H."/>
            <person name="Jacobs-Sera D."/>
            <person name="Hendrix R.W."/>
            <person name="Hatfull G.F."/>
        </authorList>
    </citation>
    <scope>NUCLEOTIDE SEQUENCE [LARGE SCALE GENOMIC DNA]</scope>
    <source>
        <strain evidence="22 23">DSM 27648</strain>
    </source>
</reference>
<evidence type="ECO:0000256" key="17">
    <source>
        <dbReference type="ARBA" id="ARBA00048686"/>
    </source>
</evidence>
<dbReference type="SUPFAM" id="SSF51735">
    <property type="entry name" value="NAD(P)-binding Rossmann-fold domains"/>
    <property type="match status" value="1"/>
</dbReference>
<comment type="catalytic activity">
    <reaction evidence="19">
        <text>a (2E)-enoyl-CoA + NADPH + H(+) = a 2,3-saturated acyl-CoA + NADP(+)</text>
        <dbReference type="Rhea" id="RHEA:33763"/>
        <dbReference type="ChEBI" id="CHEBI:15378"/>
        <dbReference type="ChEBI" id="CHEBI:57783"/>
        <dbReference type="ChEBI" id="CHEBI:58349"/>
        <dbReference type="ChEBI" id="CHEBI:58856"/>
        <dbReference type="ChEBI" id="CHEBI:65111"/>
        <dbReference type="EC" id="1.3.1.38"/>
    </reaction>
    <physiologicalReaction direction="left-to-right" evidence="19">
        <dbReference type="Rhea" id="RHEA:33764"/>
    </physiologicalReaction>
</comment>
<keyword evidence="8" id="KW-0560">Oxidoreductase</keyword>
<keyword evidence="23" id="KW-1185">Reference proteome</keyword>
<keyword evidence="11" id="KW-0275">Fatty acid biosynthesis</keyword>
<dbReference type="InterPro" id="IPR052388">
    <property type="entry name" value="Peroxisomal_t2-enoyl-CoA_red"/>
</dbReference>
<comment type="catalytic activity">
    <reaction evidence="16">
        <text>(2E)-dodecenoyl-CoA + NADPH + H(+) = dodecanoyl-CoA + NADP(+)</text>
        <dbReference type="Rhea" id="RHEA:44964"/>
        <dbReference type="ChEBI" id="CHEBI:15378"/>
        <dbReference type="ChEBI" id="CHEBI:57330"/>
        <dbReference type="ChEBI" id="CHEBI:57375"/>
        <dbReference type="ChEBI" id="CHEBI:57783"/>
        <dbReference type="ChEBI" id="CHEBI:58349"/>
    </reaction>
    <physiologicalReaction direction="left-to-right" evidence="16">
        <dbReference type="Rhea" id="RHEA:44965"/>
    </physiologicalReaction>
</comment>
<evidence type="ECO:0000256" key="5">
    <source>
        <dbReference type="ARBA" id="ARBA00022553"/>
    </source>
</evidence>
<comment type="catalytic activity">
    <reaction evidence="18">
        <text>(2E)-hexenoyl-CoA + NADPH + H(+) = hexanoyl-CoA + NADP(+)</text>
        <dbReference type="Rhea" id="RHEA:44956"/>
        <dbReference type="ChEBI" id="CHEBI:15378"/>
        <dbReference type="ChEBI" id="CHEBI:57783"/>
        <dbReference type="ChEBI" id="CHEBI:58349"/>
        <dbReference type="ChEBI" id="CHEBI:62077"/>
        <dbReference type="ChEBI" id="CHEBI:62620"/>
    </reaction>
    <physiologicalReaction direction="left-to-right" evidence="18">
        <dbReference type="Rhea" id="RHEA:44957"/>
    </physiologicalReaction>
</comment>
<keyword evidence="9" id="KW-0443">Lipid metabolism</keyword>
<dbReference type="InterPro" id="IPR036291">
    <property type="entry name" value="NAD(P)-bd_dom_sf"/>
</dbReference>
<keyword evidence="4" id="KW-0444">Lipid biosynthesis</keyword>
<keyword evidence="7" id="KW-0521">NADP</keyword>
<dbReference type="EC" id="1.3.1.38" evidence="14"/>
<dbReference type="PRINTS" id="PR00081">
    <property type="entry name" value="GDHRDH"/>
</dbReference>
<dbReference type="FunFam" id="3.40.50.720:FF:000084">
    <property type="entry name" value="Short-chain dehydrogenase reductase"/>
    <property type="match status" value="1"/>
</dbReference>
<dbReference type="PANTHER" id="PTHR24317">
    <property type="entry name" value="PEROXISOMAL TRANS-2-ENOYL-COA REDUCTASE"/>
    <property type="match status" value="1"/>
</dbReference>
<evidence type="ECO:0000256" key="20">
    <source>
        <dbReference type="ARBA" id="ARBA00049386"/>
    </source>
</evidence>
<evidence type="ECO:0000256" key="16">
    <source>
        <dbReference type="ARBA" id="ARBA00047570"/>
    </source>
</evidence>
<evidence type="ECO:0000256" key="2">
    <source>
        <dbReference type="ARBA" id="ARBA00005189"/>
    </source>
</evidence>
<comment type="catalytic activity">
    <reaction evidence="21">
        <text>(2E)-octenoyl-CoA + NADPH + H(+) = octanoyl-CoA + NADP(+)</text>
        <dbReference type="Rhea" id="RHEA:44952"/>
        <dbReference type="ChEBI" id="CHEBI:15378"/>
        <dbReference type="ChEBI" id="CHEBI:57386"/>
        <dbReference type="ChEBI" id="CHEBI:57783"/>
        <dbReference type="ChEBI" id="CHEBI:58349"/>
        <dbReference type="ChEBI" id="CHEBI:62242"/>
    </reaction>
    <physiologicalReaction direction="left-to-right" evidence="21">
        <dbReference type="Rhea" id="RHEA:44953"/>
    </physiologicalReaction>
</comment>
<evidence type="ECO:0000256" key="19">
    <source>
        <dbReference type="ARBA" id="ARBA00049251"/>
    </source>
</evidence>
<dbReference type="OrthoDB" id="9797020at2"/>
<evidence type="ECO:0000256" key="15">
    <source>
        <dbReference type="ARBA" id="ARBA00041063"/>
    </source>
</evidence>
<evidence type="ECO:0000256" key="6">
    <source>
        <dbReference type="ARBA" id="ARBA00022832"/>
    </source>
</evidence>
<proteinExistence type="inferred from homology"/>
<comment type="subcellular location">
    <subcellularLocation>
        <location evidence="1">Peroxisome</location>
    </subcellularLocation>
</comment>
<organism evidence="22 23">
    <name type="scientific">Labilithrix luteola</name>
    <dbReference type="NCBI Taxonomy" id="1391654"/>
    <lineage>
        <taxon>Bacteria</taxon>
        <taxon>Pseudomonadati</taxon>
        <taxon>Myxococcota</taxon>
        <taxon>Polyangia</taxon>
        <taxon>Polyangiales</taxon>
        <taxon>Labilitrichaceae</taxon>
        <taxon>Labilithrix</taxon>
    </lineage>
</organism>
<protein>
    <recommendedName>
        <fullName evidence="15">Peroxisomal trans-2-enoyl-CoA reductase</fullName>
        <ecNumber evidence="14">1.3.1.38</ecNumber>
    </recommendedName>
</protein>
<gene>
    <name evidence="22" type="ORF">AKJ09_02971</name>
</gene>
<evidence type="ECO:0000313" key="22">
    <source>
        <dbReference type="EMBL" id="AKU96307.1"/>
    </source>
</evidence>
<evidence type="ECO:0000256" key="11">
    <source>
        <dbReference type="ARBA" id="ARBA00023160"/>
    </source>
</evidence>
<comment type="catalytic activity">
    <reaction evidence="20">
        <text>(2E)-decenoyl-CoA + NADPH + H(+) = decanoyl-CoA + NADP(+)</text>
        <dbReference type="Rhea" id="RHEA:44960"/>
        <dbReference type="ChEBI" id="CHEBI:15378"/>
        <dbReference type="ChEBI" id="CHEBI:57783"/>
        <dbReference type="ChEBI" id="CHEBI:58349"/>
        <dbReference type="ChEBI" id="CHEBI:61406"/>
        <dbReference type="ChEBI" id="CHEBI:61430"/>
    </reaction>
    <physiologicalReaction direction="left-to-right" evidence="20">
        <dbReference type="Rhea" id="RHEA:44961"/>
    </physiologicalReaction>
</comment>
<evidence type="ECO:0000313" key="23">
    <source>
        <dbReference type="Proteomes" id="UP000064967"/>
    </source>
</evidence>
<dbReference type="GO" id="GO:0019166">
    <property type="term" value="F:trans-2-enoyl-CoA reductase (NADPH) activity"/>
    <property type="evidence" value="ECO:0007669"/>
    <property type="project" value="UniProtKB-EC"/>
</dbReference>
<comment type="subunit">
    <text evidence="13">Interacts with PEX5, probably required to target it into peroxisomes.</text>
</comment>
<dbReference type="EMBL" id="CP012333">
    <property type="protein sequence ID" value="AKU96307.1"/>
    <property type="molecule type" value="Genomic_DNA"/>
</dbReference>
<comment type="catalytic activity">
    <reaction evidence="17">
        <text>(2E)-tetradecenoyl-CoA + NADPH + H(+) = tetradecanoyl-CoA + NADP(+)</text>
        <dbReference type="Rhea" id="RHEA:44968"/>
        <dbReference type="ChEBI" id="CHEBI:15378"/>
        <dbReference type="ChEBI" id="CHEBI:57385"/>
        <dbReference type="ChEBI" id="CHEBI:57783"/>
        <dbReference type="ChEBI" id="CHEBI:58349"/>
        <dbReference type="ChEBI" id="CHEBI:61405"/>
    </reaction>
    <physiologicalReaction direction="left-to-right" evidence="17">
        <dbReference type="Rhea" id="RHEA:44969"/>
    </physiologicalReaction>
</comment>
<evidence type="ECO:0000256" key="21">
    <source>
        <dbReference type="ARBA" id="ARBA00049559"/>
    </source>
</evidence>
<dbReference type="Pfam" id="PF13561">
    <property type="entry name" value="adh_short_C2"/>
    <property type="match status" value="1"/>
</dbReference>
<keyword evidence="6" id="KW-0276">Fatty acid metabolism</keyword>
<dbReference type="PANTHER" id="PTHR24317:SF7">
    <property type="entry name" value="PEROXISOMAL TRANS-2-ENOYL-COA REDUCTASE"/>
    <property type="match status" value="1"/>
</dbReference>
<accession>A0A0K1PS15</accession>
<evidence type="ECO:0000256" key="4">
    <source>
        <dbReference type="ARBA" id="ARBA00022516"/>
    </source>
</evidence>
<dbReference type="Gene3D" id="3.40.50.720">
    <property type="entry name" value="NAD(P)-binding Rossmann-like Domain"/>
    <property type="match status" value="1"/>
</dbReference>
<keyword evidence="5" id="KW-0597">Phosphoprotein</keyword>
<evidence type="ECO:0000256" key="13">
    <source>
        <dbReference type="ARBA" id="ARBA00038622"/>
    </source>
</evidence>
<comment type="pathway">
    <text evidence="2">Lipid metabolism.</text>
</comment>
<comment type="similarity">
    <text evidence="3">Belongs to the short-chain dehydrogenases/reductases (SDR) family.</text>
</comment>
<comment type="function">
    <text evidence="12">Participates in chain elongation of fatty acids. Catalyzes the reduction of trans-2-enoyl-CoAs of varying chain lengths from 6:1 to 16:1, having maximum activity with 10:1 CoA. Has no 2,4-dienoyl-CoA reductase activity.</text>
</comment>
<sequence>MPSIFRKDLFQGQVAIVTGGGSGIGLATATTLGELGAKIAICGRKKEKLDAAAETLAKRGIEVFADACDIREMEQVTAFVAAVKEKLGTASVLVNNAGGQFPTTAETVSARGWEAVVRNNLNGTFFMTQSVANLHMIPAKRGRVVNVIANVARGFPGMVHTGAARAGVENMTKTLAIEWAQYNVQVNAVAPGVIRTSGTDQYPPELLELSRERTPMKRLGTAGEVAQLIAYLASDAAFFVTGVTWYIDGGAHLWGDNWIIADAEPPPPPAIVAELAKE</sequence>
<dbReference type="PRINTS" id="PR00080">
    <property type="entry name" value="SDRFAMILY"/>
</dbReference>
<evidence type="ECO:0000256" key="1">
    <source>
        <dbReference type="ARBA" id="ARBA00004275"/>
    </source>
</evidence>